<feature type="modified residue" description="4-aspartylphosphate" evidence="6">
    <location>
        <position position="55"/>
    </location>
</feature>
<dbReference type="InterPro" id="IPR002078">
    <property type="entry name" value="Sigma_54_int"/>
</dbReference>
<evidence type="ECO:0000256" key="7">
    <source>
        <dbReference type="SAM" id="MobiDB-lite"/>
    </source>
</evidence>
<dbReference type="Gene3D" id="3.40.50.300">
    <property type="entry name" value="P-loop containing nucleotide triphosphate hydrolases"/>
    <property type="match status" value="1"/>
</dbReference>
<dbReference type="Gene3D" id="1.10.10.60">
    <property type="entry name" value="Homeodomain-like"/>
    <property type="match status" value="1"/>
</dbReference>
<dbReference type="PROSITE" id="PS00688">
    <property type="entry name" value="SIGMA54_INTERACT_3"/>
    <property type="match status" value="1"/>
</dbReference>
<dbReference type="InterPro" id="IPR025944">
    <property type="entry name" value="Sigma_54_int_dom_CS"/>
</dbReference>
<dbReference type="Pfam" id="PF02954">
    <property type="entry name" value="HTH_8"/>
    <property type="match status" value="1"/>
</dbReference>
<dbReference type="InterPro" id="IPR009057">
    <property type="entry name" value="Homeodomain-like_sf"/>
</dbReference>
<protein>
    <submittedName>
        <fullName evidence="10">Sigma-54 dependent transcriptional regulator</fullName>
    </submittedName>
</protein>
<keyword evidence="3" id="KW-0805">Transcription regulation</keyword>
<dbReference type="RefSeq" id="WP_158982537.1">
    <property type="nucleotide sequence ID" value="NZ_BAABKY010000001.1"/>
</dbReference>
<keyword evidence="2" id="KW-0067">ATP-binding</keyword>
<dbReference type="PROSITE" id="PS00676">
    <property type="entry name" value="SIGMA54_INTERACT_2"/>
    <property type="match status" value="1"/>
</dbReference>
<evidence type="ECO:0000256" key="5">
    <source>
        <dbReference type="ARBA" id="ARBA00023163"/>
    </source>
</evidence>
<evidence type="ECO:0000313" key="11">
    <source>
        <dbReference type="Proteomes" id="UP001501083"/>
    </source>
</evidence>
<dbReference type="CDD" id="cd00009">
    <property type="entry name" value="AAA"/>
    <property type="match status" value="1"/>
</dbReference>
<dbReference type="InterPro" id="IPR002197">
    <property type="entry name" value="HTH_Fis"/>
</dbReference>
<dbReference type="EMBL" id="BAABKY010000001">
    <property type="protein sequence ID" value="GAA5071104.1"/>
    <property type="molecule type" value="Genomic_DNA"/>
</dbReference>
<dbReference type="PANTHER" id="PTHR32071:SF100">
    <property type="entry name" value="RESPONSE REGULATOR PROTEIN PILR"/>
    <property type="match status" value="1"/>
</dbReference>
<keyword evidence="4" id="KW-0238">DNA-binding</keyword>
<gene>
    <name evidence="10" type="ORF">GCM10025759_09830</name>
</gene>
<dbReference type="SMART" id="SM00382">
    <property type="entry name" value="AAA"/>
    <property type="match status" value="1"/>
</dbReference>
<feature type="domain" description="Response regulatory" evidence="9">
    <location>
        <begin position="6"/>
        <end position="120"/>
    </location>
</feature>
<dbReference type="InterPro" id="IPR001789">
    <property type="entry name" value="Sig_transdc_resp-reg_receiver"/>
</dbReference>
<dbReference type="InterPro" id="IPR058031">
    <property type="entry name" value="AAA_lid_NorR"/>
</dbReference>
<dbReference type="Gene3D" id="1.10.8.60">
    <property type="match status" value="1"/>
</dbReference>
<keyword evidence="1" id="KW-0547">Nucleotide-binding</keyword>
<feature type="region of interest" description="Disordered" evidence="7">
    <location>
        <begin position="388"/>
        <end position="408"/>
    </location>
</feature>
<dbReference type="PANTHER" id="PTHR32071">
    <property type="entry name" value="TRANSCRIPTIONAL REGULATORY PROTEIN"/>
    <property type="match status" value="1"/>
</dbReference>
<dbReference type="SUPFAM" id="SSF46689">
    <property type="entry name" value="Homeodomain-like"/>
    <property type="match status" value="1"/>
</dbReference>
<dbReference type="Proteomes" id="UP001501083">
    <property type="component" value="Unassembled WGS sequence"/>
</dbReference>
<dbReference type="Pfam" id="PF25601">
    <property type="entry name" value="AAA_lid_14"/>
    <property type="match status" value="1"/>
</dbReference>
<name>A0ABP9L8J2_9GAMM</name>
<proteinExistence type="predicted"/>
<evidence type="ECO:0000256" key="4">
    <source>
        <dbReference type="ARBA" id="ARBA00023125"/>
    </source>
</evidence>
<comment type="caution">
    <text evidence="10">The sequence shown here is derived from an EMBL/GenBank/DDBJ whole genome shotgun (WGS) entry which is preliminary data.</text>
</comment>
<dbReference type="Gene3D" id="3.40.50.2300">
    <property type="match status" value="1"/>
</dbReference>
<sequence>MAETRSALVVDDERDIRELLVMTLGRMGLRCDTASTIGEARSQLSRNRYDLCLTDMRLPDGSGMDLVAEISQKHPDTPVAMITAFGNVEAAVEALKAGAFDFVAKPVDLAVLRDLVRHALDLNESRKAGNPAQTDAVAARLYGQSPAMTQLRQTIGKVARSQAPVYIVGESGTGKELVARTIHAEGARSTGPFVPVNCGAIPAELMESEFFGHKKGSFTGAHADKPGLFQTADGGTLFLDEIAELPLAMQVKLLRAIQEKSIRPVGANSEVPVDVRILSATHKDLGALVADGRFRQDLYYRINVIELRVPPLRERQDDLPGLAAKVLQRLATAQGRPVPQLSADALETLRSYGFPGNVRELENILERALALAEGDSLTADDLRLPRPAQASAPAAAPTATTTPAAASQTAPLAVPGQPMVAIDPRTLNPRDTASSPLPSYIEEIERAAIQQALQENRYNKTRTAAALGITFRALRYKLKKLGID</sequence>
<feature type="domain" description="Sigma-54 factor interaction" evidence="8">
    <location>
        <begin position="141"/>
        <end position="370"/>
    </location>
</feature>
<evidence type="ECO:0000256" key="1">
    <source>
        <dbReference type="ARBA" id="ARBA00022741"/>
    </source>
</evidence>
<evidence type="ECO:0000256" key="2">
    <source>
        <dbReference type="ARBA" id="ARBA00022840"/>
    </source>
</evidence>
<evidence type="ECO:0000256" key="3">
    <source>
        <dbReference type="ARBA" id="ARBA00023015"/>
    </source>
</evidence>
<dbReference type="PRINTS" id="PR01590">
    <property type="entry name" value="HTHFIS"/>
</dbReference>
<keyword evidence="11" id="KW-1185">Reference proteome</keyword>
<dbReference type="InterPro" id="IPR003593">
    <property type="entry name" value="AAA+_ATPase"/>
</dbReference>
<dbReference type="InterPro" id="IPR025943">
    <property type="entry name" value="Sigma_54_int_dom_ATP-bd_2"/>
</dbReference>
<reference evidence="11" key="1">
    <citation type="journal article" date="2019" name="Int. J. Syst. Evol. Microbiol.">
        <title>The Global Catalogue of Microorganisms (GCM) 10K type strain sequencing project: providing services to taxonomists for standard genome sequencing and annotation.</title>
        <authorList>
            <consortium name="The Broad Institute Genomics Platform"/>
            <consortium name="The Broad Institute Genome Sequencing Center for Infectious Disease"/>
            <person name="Wu L."/>
            <person name="Ma J."/>
        </authorList>
    </citation>
    <scope>NUCLEOTIDE SEQUENCE [LARGE SCALE GENOMIC DNA]</scope>
    <source>
        <strain evidence="11">JCM 19212</strain>
    </source>
</reference>
<dbReference type="InterPro" id="IPR027417">
    <property type="entry name" value="P-loop_NTPase"/>
</dbReference>
<dbReference type="Pfam" id="PF00158">
    <property type="entry name" value="Sigma54_activat"/>
    <property type="match status" value="1"/>
</dbReference>
<dbReference type="PROSITE" id="PS00675">
    <property type="entry name" value="SIGMA54_INTERACT_1"/>
    <property type="match status" value="1"/>
</dbReference>
<evidence type="ECO:0000259" key="8">
    <source>
        <dbReference type="PROSITE" id="PS50045"/>
    </source>
</evidence>
<dbReference type="InterPro" id="IPR011006">
    <property type="entry name" value="CheY-like_superfamily"/>
</dbReference>
<accession>A0ABP9L8J2</accession>
<dbReference type="Pfam" id="PF00072">
    <property type="entry name" value="Response_reg"/>
    <property type="match status" value="1"/>
</dbReference>
<evidence type="ECO:0000259" key="9">
    <source>
        <dbReference type="PROSITE" id="PS50110"/>
    </source>
</evidence>
<dbReference type="InterPro" id="IPR025662">
    <property type="entry name" value="Sigma_54_int_dom_ATP-bd_1"/>
</dbReference>
<evidence type="ECO:0000256" key="6">
    <source>
        <dbReference type="PROSITE-ProRule" id="PRU00169"/>
    </source>
</evidence>
<dbReference type="SUPFAM" id="SSF52172">
    <property type="entry name" value="CheY-like"/>
    <property type="match status" value="1"/>
</dbReference>
<keyword evidence="6" id="KW-0597">Phosphoprotein</keyword>
<dbReference type="PROSITE" id="PS50045">
    <property type="entry name" value="SIGMA54_INTERACT_4"/>
    <property type="match status" value="1"/>
</dbReference>
<dbReference type="PROSITE" id="PS50110">
    <property type="entry name" value="RESPONSE_REGULATORY"/>
    <property type="match status" value="1"/>
</dbReference>
<organism evidence="10 11">
    <name type="scientific">Lysobacter panacisoli</name>
    <dbReference type="NCBI Taxonomy" id="1255263"/>
    <lineage>
        <taxon>Bacteria</taxon>
        <taxon>Pseudomonadati</taxon>
        <taxon>Pseudomonadota</taxon>
        <taxon>Gammaproteobacteria</taxon>
        <taxon>Lysobacterales</taxon>
        <taxon>Lysobacteraceae</taxon>
        <taxon>Lysobacter</taxon>
    </lineage>
</organism>
<evidence type="ECO:0000313" key="10">
    <source>
        <dbReference type="EMBL" id="GAA5071104.1"/>
    </source>
</evidence>
<keyword evidence="5" id="KW-0804">Transcription</keyword>
<dbReference type="SUPFAM" id="SSF52540">
    <property type="entry name" value="P-loop containing nucleoside triphosphate hydrolases"/>
    <property type="match status" value="1"/>
</dbReference>
<dbReference type="SMART" id="SM00448">
    <property type="entry name" value="REC"/>
    <property type="match status" value="1"/>
</dbReference>